<dbReference type="PANTHER" id="PTHR35103:SF1">
    <property type="entry name" value="OS06G0115700 PROTEIN"/>
    <property type="match status" value="1"/>
</dbReference>
<organism evidence="1 2">
    <name type="scientific">Coptis chinensis</name>
    <dbReference type="NCBI Taxonomy" id="261450"/>
    <lineage>
        <taxon>Eukaryota</taxon>
        <taxon>Viridiplantae</taxon>
        <taxon>Streptophyta</taxon>
        <taxon>Embryophyta</taxon>
        <taxon>Tracheophyta</taxon>
        <taxon>Spermatophyta</taxon>
        <taxon>Magnoliopsida</taxon>
        <taxon>Ranunculales</taxon>
        <taxon>Ranunculaceae</taxon>
        <taxon>Coptidoideae</taxon>
        <taxon>Coptis</taxon>
    </lineage>
</organism>
<dbReference type="PANTHER" id="PTHR35103">
    <property type="entry name" value="OS06G0115700 PROTEIN"/>
    <property type="match status" value="1"/>
</dbReference>
<proteinExistence type="predicted"/>
<evidence type="ECO:0000313" key="2">
    <source>
        <dbReference type="Proteomes" id="UP000631114"/>
    </source>
</evidence>
<sequence>MTDPLMSWDKDVNWLMGDLSFKKTRHQGKIDGNLQKLREEEEKIEKLRKEKEVWVWVGRLEIDGSNVLGDLLLEMKRIV</sequence>
<keyword evidence="2" id="KW-1185">Reference proteome</keyword>
<name>A0A835H3F2_9MAGN</name>
<dbReference type="Proteomes" id="UP000631114">
    <property type="component" value="Unassembled WGS sequence"/>
</dbReference>
<gene>
    <name evidence="1" type="ORF">IFM89_004579</name>
</gene>
<protein>
    <submittedName>
        <fullName evidence="1">Uncharacterized protein</fullName>
    </submittedName>
</protein>
<comment type="caution">
    <text evidence="1">The sequence shown here is derived from an EMBL/GenBank/DDBJ whole genome shotgun (WGS) entry which is preliminary data.</text>
</comment>
<dbReference type="AlphaFoldDB" id="A0A835H3F2"/>
<evidence type="ECO:0000313" key="1">
    <source>
        <dbReference type="EMBL" id="KAF9591525.1"/>
    </source>
</evidence>
<reference evidence="1 2" key="1">
    <citation type="submission" date="2020-10" db="EMBL/GenBank/DDBJ databases">
        <title>The Coptis chinensis genome and diversification of protoberbering-type alkaloids.</title>
        <authorList>
            <person name="Wang B."/>
            <person name="Shu S."/>
            <person name="Song C."/>
            <person name="Liu Y."/>
        </authorList>
    </citation>
    <scope>NUCLEOTIDE SEQUENCE [LARGE SCALE GENOMIC DNA]</scope>
    <source>
        <strain evidence="1">HL-2020</strain>
        <tissue evidence="1">Leaf</tissue>
    </source>
</reference>
<accession>A0A835H3F2</accession>
<dbReference type="OrthoDB" id="1723663at2759"/>
<dbReference type="EMBL" id="JADFTS010000008">
    <property type="protein sequence ID" value="KAF9591525.1"/>
    <property type="molecule type" value="Genomic_DNA"/>
</dbReference>